<sequence>PLRLPPASEVELSVYRTGGFPEAEKLMVVHVGAPEGERFRGPEIAAALEAVGMAPGEHHIWHRRGEGELGRFTLFSAASMVEPGYLDPERLPGLETPGLAFFMQLPLPVDSEEALDALLIAAYKVSVQLGGELLDATRSTLTQQVAEHMREQLREHRRQLHIAVHKRQ</sequence>
<accession>A0ABS1E7C8</accession>
<evidence type="ECO:0000313" key="12">
    <source>
        <dbReference type="Proteomes" id="UP000738126"/>
    </source>
</evidence>
<dbReference type="SUPFAM" id="SSF64383">
    <property type="entry name" value="Cell-division protein ZipA, C-terminal domain"/>
    <property type="match status" value="1"/>
</dbReference>
<dbReference type="Gene3D" id="3.30.1400.10">
    <property type="entry name" value="ZipA, C-terminal FtsZ-binding domain"/>
    <property type="match status" value="1"/>
</dbReference>
<evidence type="ECO:0000256" key="1">
    <source>
        <dbReference type="ARBA" id="ARBA00022475"/>
    </source>
</evidence>
<dbReference type="InterPro" id="IPR007449">
    <property type="entry name" value="ZipA_FtsZ-bd_C"/>
</dbReference>
<dbReference type="Proteomes" id="UP000738126">
    <property type="component" value="Unassembled WGS sequence"/>
</dbReference>
<keyword evidence="2 9" id="KW-0997">Cell inner membrane</keyword>
<evidence type="ECO:0000259" key="10">
    <source>
        <dbReference type="SMART" id="SM00771"/>
    </source>
</evidence>
<keyword evidence="3 8" id="KW-0132">Cell division</keyword>
<keyword evidence="12" id="KW-1185">Reference proteome</keyword>
<comment type="similarity">
    <text evidence="8">Belongs to the ZipA family.</text>
</comment>
<keyword evidence="6 9" id="KW-0472">Membrane</keyword>
<evidence type="ECO:0000256" key="8">
    <source>
        <dbReference type="RuleBase" id="RU003612"/>
    </source>
</evidence>
<dbReference type="Pfam" id="PF04354">
    <property type="entry name" value="ZipA_C"/>
    <property type="match status" value="1"/>
</dbReference>
<feature type="domain" description="ZipA C-terminal FtsZ-binding" evidence="10">
    <location>
        <begin position="23"/>
        <end position="153"/>
    </location>
</feature>
<keyword evidence="7 8" id="KW-0131">Cell cycle</keyword>
<dbReference type="PANTHER" id="PTHR38685:SF1">
    <property type="entry name" value="CELL DIVISION PROTEIN ZIPA"/>
    <property type="match status" value="1"/>
</dbReference>
<keyword evidence="1 9" id="KW-1003">Cell membrane</keyword>
<dbReference type="InterPro" id="IPR036765">
    <property type="entry name" value="ZipA_FtsZ-bd_C_sf"/>
</dbReference>
<dbReference type="PANTHER" id="PTHR38685">
    <property type="entry name" value="CELL DIVISION PROTEIN ZIPA"/>
    <property type="match status" value="1"/>
</dbReference>
<keyword evidence="4 9" id="KW-0812">Transmembrane</keyword>
<dbReference type="SMART" id="SM00771">
    <property type="entry name" value="ZipA_C"/>
    <property type="match status" value="1"/>
</dbReference>
<dbReference type="InterPro" id="IPR011919">
    <property type="entry name" value="Cell_div_ZipA"/>
</dbReference>
<name>A0ABS1E7C8_9GAMM</name>
<evidence type="ECO:0000256" key="2">
    <source>
        <dbReference type="ARBA" id="ARBA00022519"/>
    </source>
</evidence>
<comment type="function">
    <text evidence="8">Essential cell division protein that stabilizes the FtsZ protofilaments by cross-linking them and that serves as a cytoplasmic membrane anchor for the Z ring. Also required for the recruitment to the septal ring of downstream cell division proteins.</text>
</comment>
<dbReference type="RefSeq" id="WP_207132207.1">
    <property type="nucleotide sequence ID" value="NZ_NRSH01000197.1"/>
</dbReference>
<protein>
    <recommendedName>
        <fullName evidence="8">Cell division protein ZipA</fullName>
    </recommendedName>
</protein>
<comment type="subcellular location">
    <subcellularLocation>
        <location evidence="9">Cell inner membrane</location>
        <topology evidence="9">Single-pass type I membrane protein</topology>
    </subcellularLocation>
</comment>
<evidence type="ECO:0000313" key="11">
    <source>
        <dbReference type="EMBL" id="MBK1727620.1"/>
    </source>
</evidence>
<evidence type="ECO:0000256" key="6">
    <source>
        <dbReference type="ARBA" id="ARBA00023136"/>
    </source>
</evidence>
<feature type="non-terminal residue" evidence="11">
    <location>
        <position position="1"/>
    </location>
</feature>
<evidence type="ECO:0000256" key="3">
    <source>
        <dbReference type="ARBA" id="ARBA00022618"/>
    </source>
</evidence>
<keyword evidence="5" id="KW-1133">Transmembrane helix</keyword>
<comment type="caution">
    <text evidence="11">The sequence shown here is derived from an EMBL/GenBank/DDBJ whole genome shotgun (WGS) entry which is preliminary data.</text>
</comment>
<dbReference type="EMBL" id="NRSH01000197">
    <property type="protein sequence ID" value="MBK1727620.1"/>
    <property type="molecule type" value="Genomic_DNA"/>
</dbReference>
<gene>
    <name evidence="11" type="ORF">CKO13_11475</name>
</gene>
<evidence type="ECO:0000256" key="4">
    <source>
        <dbReference type="ARBA" id="ARBA00022692"/>
    </source>
</evidence>
<evidence type="ECO:0000256" key="9">
    <source>
        <dbReference type="RuleBase" id="RU003613"/>
    </source>
</evidence>
<proteinExistence type="inferred from homology"/>
<organism evidence="11 12">
    <name type="scientific">Halorhodospira neutriphila</name>
    <dbReference type="NCBI Taxonomy" id="168379"/>
    <lineage>
        <taxon>Bacteria</taxon>
        <taxon>Pseudomonadati</taxon>
        <taxon>Pseudomonadota</taxon>
        <taxon>Gammaproteobacteria</taxon>
        <taxon>Chromatiales</taxon>
        <taxon>Ectothiorhodospiraceae</taxon>
        <taxon>Halorhodospira</taxon>
    </lineage>
</organism>
<evidence type="ECO:0000256" key="5">
    <source>
        <dbReference type="ARBA" id="ARBA00022989"/>
    </source>
</evidence>
<evidence type="ECO:0000256" key="7">
    <source>
        <dbReference type="ARBA" id="ARBA00023306"/>
    </source>
</evidence>
<reference evidence="11 12" key="1">
    <citation type="journal article" date="2020" name="Microorganisms">
        <title>Osmotic Adaptation and Compatible Solute Biosynthesis of Phototrophic Bacteria as Revealed from Genome Analyses.</title>
        <authorList>
            <person name="Imhoff J.F."/>
            <person name="Rahn T."/>
            <person name="Kunzel S."/>
            <person name="Keller A."/>
            <person name="Neulinger S.C."/>
        </authorList>
    </citation>
    <scope>NUCLEOTIDE SEQUENCE [LARGE SCALE GENOMIC DNA]</scope>
    <source>
        <strain evidence="11 12">DSM 15116</strain>
    </source>
</reference>